<evidence type="ECO:0000259" key="5">
    <source>
        <dbReference type="PROSITE" id="PS50600"/>
    </source>
</evidence>
<dbReference type="Pfam" id="PF02902">
    <property type="entry name" value="Peptidase_C48"/>
    <property type="match status" value="1"/>
</dbReference>
<proteinExistence type="inferred from homology"/>
<feature type="non-terminal residue" evidence="6">
    <location>
        <position position="191"/>
    </location>
</feature>
<dbReference type="SUPFAM" id="SSF54001">
    <property type="entry name" value="Cysteine proteinases"/>
    <property type="match status" value="1"/>
</dbReference>
<evidence type="ECO:0000313" key="7">
    <source>
        <dbReference type="Proteomes" id="UP000800041"/>
    </source>
</evidence>
<name>A0A6G1HC22_9PEZI</name>
<evidence type="ECO:0000256" key="3">
    <source>
        <dbReference type="ARBA" id="ARBA00022801"/>
    </source>
</evidence>
<gene>
    <name evidence="6" type="ORF">K402DRAFT_301049</name>
</gene>
<sequence length="191" mass="21564">WLNDVVINTYLENAAQRANDKVGRLKSQPAPFYALSSHWLTTFNNKGPAEVAKWLKRRPKIMGNDFYKCEVLLLPVNTGAHWTLLAISGTKRTVQYYDSMRVGGAQSKLENAHALLREIIGPGYNVNEWSFSIQNSSQQSNGNDCGVFTSINGLCLLRGLKPTDQFTYRDIPDLRKQMALTLMKGSFKDEF</sequence>
<dbReference type="GO" id="GO:0005634">
    <property type="term" value="C:nucleus"/>
    <property type="evidence" value="ECO:0007669"/>
    <property type="project" value="TreeGrafter"/>
</dbReference>
<evidence type="ECO:0000256" key="1">
    <source>
        <dbReference type="ARBA" id="ARBA00005234"/>
    </source>
</evidence>
<evidence type="ECO:0000313" key="6">
    <source>
        <dbReference type="EMBL" id="KAF1990776.1"/>
    </source>
</evidence>
<dbReference type="InterPro" id="IPR003653">
    <property type="entry name" value="Peptidase_C48_C"/>
</dbReference>
<keyword evidence="3" id="KW-0378">Hydrolase</keyword>
<protein>
    <submittedName>
        <fullName evidence="6">Cysteine proteinase</fullName>
    </submittedName>
</protein>
<keyword evidence="7" id="KW-1185">Reference proteome</keyword>
<keyword evidence="2" id="KW-0645">Protease</keyword>
<dbReference type="Proteomes" id="UP000800041">
    <property type="component" value="Unassembled WGS sequence"/>
</dbReference>
<organism evidence="6 7">
    <name type="scientific">Aulographum hederae CBS 113979</name>
    <dbReference type="NCBI Taxonomy" id="1176131"/>
    <lineage>
        <taxon>Eukaryota</taxon>
        <taxon>Fungi</taxon>
        <taxon>Dikarya</taxon>
        <taxon>Ascomycota</taxon>
        <taxon>Pezizomycotina</taxon>
        <taxon>Dothideomycetes</taxon>
        <taxon>Pleosporomycetidae</taxon>
        <taxon>Aulographales</taxon>
        <taxon>Aulographaceae</taxon>
    </lineage>
</organism>
<dbReference type="PROSITE" id="PS50600">
    <property type="entry name" value="ULP_PROTEASE"/>
    <property type="match status" value="1"/>
</dbReference>
<dbReference type="GO" id="GO:0016926">
    <property type="term" value="P:protein desumoylation"/>
    <property type="evidence" value="ECO:0007669"/>
    <property type="project" value="TreeGrafter"/>
</dbReference>
<comment type="similarity">
    <text evidence="1">Belongs to the peptidase C48 family.</text>
</comment>
<feature type="non-terminal residue" evidence="6">
    <location>
        <position position="1"/>
    </location>
</feature>
<accession>A0A6G1HC22</accession>
<dbReference type="InterPro" id="IPR038765">
    <property type="entry name" value="Papain-like_cys_pep_sf"/>
</dbReference>
<dbReference type="AlphaFoldDB" id="A0A6G1HC22"/>
<evidence type="ECO:0000256" key="4">
    <source>
        <dbReference type="ARBA" id="ARBA00022807"/>
    </source>
</evidence>
<dbReference type="PANTHER" id="PTHR12606:SF141">
    <property type="entry name" value="GH15225P-RELATED"/>
    <property type="match status" value="1"/>
</dbReference>
<dbReference type="EMBL" id="ML977141">
    <property type="protein sequence ID" value="KAF1990776.1"/>
    <property type="molecule type" value="Genomic_DNA"/>
</dbReference>
<feature type="domain" description="Ubiquitin-like protease family profile" evidence="5">
    <location>
        <begin position="1"/>
        <end position="156"/>
    </location>
</feature>
<dbReference type="PANTHER" id="PTHR12606">
    <property type="entry name" value="SENTRIN/SUMO-SPECIFIC PROTEASE"/>
    <property type="match status" value="1"/>
</dbReference>
<evidence type="ECO:0000256" key="2">
    <source>
        <dbReference type="ARBA" id="ARBA00022670"/>
    </source>
</evidence>
<keyword evidence="4" id="KW-0788">Thiol protease</keyword>
<dbReference type="GO" id="GO:0006508">
    <property type="term" value="P:proteolysis"/>
    <property type="evidence" value="ECO:0007669"/>
    <property type="project" value="UniProtKB-KW"/>
</dbReference>
<dbReference type="Gene3D" id="3.40.395.10">
    <property type="entry name" value="Adenoviral Proteinase, Chain A"/>
    <property type="match status" value="1"/>
</dbReference>
<dbReference type="OrthoDB" id="1939479at2759"/>
<reference evidence="6" key="1">
    <citation type="journal article" date="2020" name="Stud. Mycol.">
        <title>101 Dothideomycetes genomes: a test case for predicting lifestyles and emergence of pathogens.</title>
        <authorList>
            <person name="Haridas S."/>
            <person name="Albert R."/>
            <person name="Binder M."/>
            <person name="Bloem J."/>
            <person name="Labutti K."/>
            <person name="Salamov A."/>
            <person name="Andreopoulos B."/>
            <person name="Baker S."/>
            <person name="Barry K."/>
            <person name="Bills G."/>
            <person name="Bluhm B."/>
            <person name="Cannon C."/>
            <person name="Castanera R."/>
            <person name="Culley D."/>
            <person name="Daum C."/>
            <person name="Ezra D."/>
            <person name="Gonzalez J."/>
            <person name="Henrissat B."/>
            <person name="Kuo A."/>
            <person name="Liang C."/>
            <person name="Lipzen A."/>
            <person name="Lutzoni F."/>
            <person name="Magnuson J."/>
            <person name="Mondo S."/>
            <person name="Nolan M."/>
            <person name="Ohm R."/>
            <person name="Pangilinan J."/>
            <person name="Park H.-J."/>
            <person name="Ramirez L."/>
            <person name="Alfaro M."/>
            <person name="Sun H."/>
            <person name="Tritt A."/>
            <person name="Yoshinaga Y."/>
            <person name="Zwiers L.-H."/>
            <person name="Turgeon B."/>
            <person name="Goodwin S."/>
            <person name="Spatafora J."/>
            <person name="Crous P."/>
            <person name="Grigoriev I."/>
        </authorList>
    </citation>
    <scope>NUCLEOTIDE SEQUENCE</scope>
    <source>
        <strain evidence="6">CBS 113979</strain>
    </source>
</reference>
<dbReference type="GO" id="GO:0016929">
    <property type="term" value="F:deSUMOylase activity"/>
    <property type="evidence" value="ECO:0007669"/>
    <property type="project" value="TreeGrafter"/>
</dbReference>